<keyword evidence="2 7" id="KW-0479">Metal-binding</keyword>
<protein>
    <recommendedName>
        <fullName evidence="7">dITP/XTP pyrophosphatase</fullName>
        <ecNumber evidence="7">3.6.1.66</ecNumber>
    </recommendedName>
    <alternativeName>
        <fullName evidence="7">Non-canonical purine NTP pyrophosphatase</fullName>
    </alternativeName>
    <alternativeName>
        <fullName evidence="7">Non-standard purine NTP pyrophosphatase</fullName>
    </alternativeName>
    <alternativeName>
        <fullName evidence="7">Nucleoside-triphosphate diphosphatase</fullName>
    </alternativeName>
    <alternativeName>
        <fullName evidence="7">Nucleoside-triphosphate pyrophosphatase</fullName>
        <shortName evidence="7">NTPase</shortName>
    </alternativeName>
</protein>
<name>A0ABV2JTJ7_9GAMM</name>
<dbReference type="PANTHER" id="PTHR11067:SF9">
    <property type="entry name" value="INOSINE TRIPHOSPHATE PYROPHOSPHATASE"/>
    <property type="match status" value="1"/>
</dbReference>
<keyword evidence="10" id="KW-1185">Reference proteome</keyword>
<dbReference type="Pfam" id="PF01725">
    <property type="entry name" value="Ham1p_like"/>
    <property type="match status" value="1"/>
</dbReference>
<gene>
    <name evidence="9" type="ORF">ABIC75_001883</name>
</gene>
<dbReference type="CDD" id="cd00515">
    <property type="entry name" value="HAM1"/>
    <property type="match status" value="1"/>
</dbReference>
<dbReference type="RefSeq" id="WP_354013559.1">
    <property type="nucleotide sequence ID" value="NZ_JBEPMU010000002.1"/>
</dbReference>
<feature type="binding site" evidence="7">
    <location>
        <begin position="182"/>
        <end position="183"/>
    </location>
    <ligand>
        <name>substrate</name>
    </ligand>
</feature>
<feature type="binding site" evidence="7">
    <location>
        <begin position="154"/>
        <end position="157"/>
    </location>
    <ligand>
        <name>substrate</name>
    </ligand>
</feature>
<sequence>MTRIVLASSNPGKLAEFNDLLADGGLQVEPQSAFNVPDAEETGLTFVENALLKARHASRISGLPALADDSGLCVTHLRGAPGLYSARYSGTHGDNAANNARLLRELDGVPTEQRGAFFICVLVLLQHADDPAPLIAEGRWHGHVLTEQRGTHGFGYDPLFLPEDETVSAAELPPGLKNRISHRGRALALLRNQLAEVHR</sequence>
<evidence type="ECO:0000256" key="7">
    <source>
        <dbReference type="HAMAP-Rule" id="MF_01405"/>
    </source>
</evidence>
<dbReference type="NCBIfam" id="TIGR00042">
    <property type="entry name" value="RdgB/HAM1 family non-canonical purine NTP pyrophosphatase"/>
    <property type="match status" value="1"/>
</dbReference>
<comment type="subunit">
    <text evidence="7">Homodimer.</text>
</comment>
<evidence type="ECO:0000256" key="4">
    <source>
        <dbReference type="ARBA" id="ARBA00022801"/>
    </source>
</evidence>
<evidence type="ECO:0000313" key="9">
    <source>
        <dbReference type="EMBL" id="MET3652161.1"/>
    </source>
</evidence>
<evidence type="ECO:0000256" key="2">
    <source>
        <dbReference type="ARBA" id="ARBA00022723"/>
    </source>
</evidence>
<evidence type="ECO:0000256" key="6">
    <source>
        <dbReference type="ARBA" id="ARBA00023080"/>
    </source>
</evidence>
<evidence type="ECO:0000313" key="10">
    <source>
        <dbReference type="Proteomes" id="UP001549184"/>
    </source>
</evidence>
<dbReference type="GO" id="GO:0036220">
    <property type="term" value="F:ITP diphosphatase activity"/>
    <property type="evidence" value="ECO:0007669"/>
    <property type="project" value="UniProtKB-EC"/>
</dbReference>
<feature type="binding site" evidence="7">
    <location>
        <position position="69"/>
    </location>
    <ligand>
        <name>Mg(2+)</name>
        <dbReference type="ChEBI" id="CHEBI:18420"/>
    </ligand>
</feature>
<dbReference type="Proteomes" id="UP001549184">
    <property type="component" value="Unassembled WGS sequence"/>
</dbReference>
<dbReference type="InterPro" id="IPR002637">
    <property type="entry name" value="RdgB/HAM1"/>
</dbReference>
<dbReference type="InterPro" id="IPR020922">
    <property type="entry name" value="dITP/XTP_pyrophosphatase"/>
</dbReference>
<comment type="function">
    <text evidence="7">Pyrophosphatase that catalyzes the hydrolysis of nucleoside triphosphates to their monophosphate derivatives, with a high preference for the non-canonical purine nucleotides XTP (xanthosine triphosphate), dITP (deoxyinosine triphosphate) and ITP. Seems to function as a house-cleaning enzyme that removes non-canonical purine nucleotides from the nucleotide pool, thus preventing their incorporation into DNA/RNA and avoiding chromosomal lesions.</text>
</comment>
<dbReference type="EMBL" id="JBEPMU010000002">
    <property type="protein sequence ID" value="MET3652161.1"/>
    <property type="molecule type" value="Genomic_DNA"/>
</dbReference>
<feature type="binding site" evidence="7">
    <location>
        <position position="177"/>
    </location>
    <ligand>
        <name>substrate</name>
    </ligand>
</feature>
<evidence type="ECO:0000256" key="5">
    <source>
        <dbReference type="ARBA" id="ARBA00022842"/>
    </source>
</evidence>
<comment type="caution">
    <text evidence="9">The sequence shown here is derived from an EMBL/GenBank/DDBJ whole genome shotgun (WGS) entry which is preliminary data.</text>
</comment>
<feature type="binding site" evidence="7">
    <location>
        <position position="40"/>
    </location>
    <ligand>
        <name>Mg(2+)</name>
        <dbReference type="ChEBI" id="CHEBI:18420"/>
    </ligand>
</feature>
<comment type="catalytic activity">
    <reaction evidence="7">
        <text>XTP + H2O = XMP + diphosphate + H(+)</text>
        <dbReference type="Rhea" id="RHEA:28610"/>
        <dbReference type="ChEBI" id="CHEBI:15377"/>
        <dbReference type="ChEBI" id="CHEBI:15378"/>
        <dbReference type="ChEBI" id="CHEBI:33019"/>
        <dbReference type="ChEBI" id="CHEBI:57464"/>
        <dbReference type="ChEBI" id="CHEBI:61314"/>
        <dbReference type="EC" id="3.6.1.66"/>
    </reaction>
</comment>
<comment type="catalytic activity">
    <reaction evidence="7">
        <text>ITP + H2O = IMP + diphosphate + H(+)</text>
        <dbReference type="Rhea" id="RHEA:29399"/>
        <dbReference type="ChEBI" id="CHEBI:15377"/>
        <dbReference type="ChEBI" id="CHEBI:15378"/>
        <dbReference type="ChEBI" id="CHEBI:33019"/>
        <dbReference type="ChEBI" id="CHEBI:58053"/>
        <dbReference type="ChEBI" id="CHEBI:61402"/>
        <dbReference type="EC" id="3.6.1.66"/>
    </reaction>
</comment>
<comment type="catalytic activity">
    <reaction evidence="7">
        <text>dITP + H2O = dIMP + diphosphate + H(+)</text>
        <dbReference type="Rhea" id="RHEA:28342"/>
        <dbReference type="ChEBI" id="CHEBI:15377"/>
        <dbReference type="ChEBI" id="CHEBI:15378"/>
        <dbReference type="ChEBI" id="CHEBI:33019"/>
        <dbReference type="ChEBI" id="CHEBI:61194"/>
        <dbReference type="ChEBI" id="CHEBI:61382"/>
        <dbReference type="EC" id="3.6.1.66"/>
    </reaction>
</comment>
<evidence type="ECO:0000256" key="8">
    <source>
        <dbReference type="RuleBase" id="RU003781"/>
    </source>
</evidence>
<keyword evidence="5 7" id="KW-0460">Magnesium</keyword>
<comment type="similarity">
    <text evidence="1 7 8">Belongs to the HAM1 NTPase family.</text>
</comment>
<keyword evidence="4 7" id="KW-0378">Hydrolase</keyword>
<dbReference type="SUPFAM" id="SSF52972">
    <property type="entry name" value="ITPase-like"/>
    <property type="match status" value="1"/>
</dbReference>
<dbReference type="InterPro" id="IPR029001">
    <property type="entry name" value="ITPase-like_fam"/>
</dbReference>
<comment type="cofactor">
    <cofactor evidence="7">
        <name>Mg(2+)</name>
        <dbReference type="ChEBI" id="CHEBI:18420"/>
    </cofactor>
    <text evidence="7">Binds 1 Mg(2+) ion per subunit.</text>
</comment>
<evidence type="ECO:0000256" key="1">
    <source>
        <dbReference type="ARBA" id="ARBA00008023"/>
    </source>
</evidence>
<reference evidence="9 10" key="1">
    <citation type="submission" date="2024-06" db="EMBL/GenBank/DDBJ databases">
        <title>Sorghum-associated microbial communities from plants grown in Nebraska, USA.</title>
        <authorList>
            <person name="Schachtman D."/>
        </authorList>
    </citation>
    <scope>NUCLEOTIDE SEQUENCE [LARGE SCALE GENOMIC DNA]</scope>
    <source>
        <strain evidence="9 10">1073</strain>
    </source>
</reference>
<organism evidence="9 10">
    <name type="scientific">Dyella japonica</name>
    <dbReference type="NCBI Taxonomy" id="231455"/>
    <lineage>
        <taxon>Bacteria</taxon>
        <taxon>Pseudomonadati</taxon>
        <taxon>Pseudomonadota</taxon>
        <taxon>Gammaproteobacteria</taxon>
        <taxon>Lysobacterales</taxon>
        <taxon>Rhodanobacteraceae</taxon>
        <taxon>Dyella</taxon>
    </lineage>
</organism>
<feature type="active site" description="Proton acceptor" evidence="7">
    <location>
        <position position="69"/>
    </location>
</feature>
<feature type="binding site" evidence="7">
    <location>
        <position position="70"/>
    </location>
    <ligand>
        <name>substrate</name>
    </ligand>
</feature>
<dbReference type="HAMAP" id="MF_01405">
    <property type="entry name" value="Non_canon_purine_NTPase"/>
    <property type="match status" value="1"/>
</dbReference>
<keyword evidence="3 7" id="KW-0547">Nucleotide-binding</keyword>
<feature type="binding site" evidence="7">
    <location>
        <begin position="8"/>
        <end position="13"/>
    </location>
    <ligand>
        <name>substrate</name>
    </ligand>
</feature>
<evidence type="ECO:0000256" key="3">
    <source>
        <dbReference type="ARBA" id="ARBA00022741"/>
    </source>
</evidence>
<dbReference type="Gene3D" id="3.90.950.10">
    <property type="match status" value="1"/>
</dbReference>
<keyword evidence="6 7" id="KW-0546">Nucleotide metabolism</keyword>
<dbReference type="EC" id="3.6.1.66" evidence="7"/>
<proteinExistence type="inferred from homology"/>
<accession>A0ABV2JTJ7</accession>
<dbReference type="PANTHER" id="PTHR11067">
    <property type="entry name" value="INOSINE TRIPHOSPHATE PYROPHOSPHATASE/HAM1 PROTEIN"/>
    <property type="match status" value="1"/>
</dbReference>